<evidence type="ECO:0000313" key="1">
    <source>
        <dbReference type="EnsemblPlants" id="TuG1812G0700003925.01.T03"/>
    </source>
</evidence>
<reference evidence="1" key="2">
    <citation type="submission" date="2018-03" db="EMBL/GenBank/DDBJ databases">
        <title>The Triticum urartu genome reveals the dynamic nature of wheat genome evolution.</title>
        <authorList>
            <person name="Ling H."/>
            <person name="Ma B."/>
            <person name="Shi X."/>
            <person name="Liu H."/>
            <person name="Dong L."/>
            <person name="Sun H."/>
            <person name="Cao Y."/>
            <person name="Gao Q."/>
            <person name="Zheng S."/>
            <person name="Li Y."/>
            <person name="Yu Y."/>
            <person name="Du H."/>
            <person name="Qi M."/>
            <person name="Li Y."/>
            <person name="Yu H."/>
            <person name="Cui Y."/>
            <person name="Wang N."/>
            <person name="Chen C."/>
            <person name="Wu H."/>
            <person name="Zhao Y."/>
            <person name="Zhang J."/>
            <person name="Li Y."/>
            <person name="Zhou W."/>
            <person name="Zhang B."/>
            <person name="Hu W."/>
            <person name="Eijk M."/>
            <person name="Tang J."/>
            <person name="Witsenboer H."/>
            <person name="Zhao S."/>
            <person name="Li Z."/>
            <person name="Zhang A."/>
            <person name="Wang D."/>
            <person name="Liang C."/>
        </authorList>
    </citation>
    <scope>NUCLEOTIDE SEQUENCE [LARGE SCALE GENOMIC DNA]</scope>
    <source>
        <strain evidence="1">cv. G1812</strain>
    </source>
</reference>
<sequence>MGMGEVERRGMEAEEGSQGDGVAVRLDELACGVRGQDFLSGLGEGFFFFCVCACVSSHRYSTKYCAWLSEILDNSSHPSGRS</sequence>
<name>A0A8R7R1M0_TRIUA</name>
<accession>A0A8R7R1M0</accession>
<dbReference type="Gramene" id="TuG1812G0700003925.01.T03">
    <property type="protein sequence ID" value="TuG1812G0700003925.01.T03"/>
    <property type="gene ID" value="TuG1812G0700003925.01"/>
</dbReference>
<protein>
    <submittedName>
        <fullName evidence="1">Uncharacterized protein</fullName>
    </submittedName>
</protein>
<dbReference type="AlphaFoldDB" id="A0A8R7R1M0"/>
<evidence type="ECO:0000313" key="2">
    <source>
        <dbReference type="Proteomes" id="UP000015106"/>
    </source>
</evidence>
<dbReference type="EnsemblPlants" id="TuG1812G0700003925.01.T03">
    <property type="protein sequence ID" value="TuG1812G0700003925.01.T03"/>
    <property type="gene ID" value="TuG1812G0700003925.01"/>
</dbReference>
<keyword evidence="2" id="KW-1185">Reference proteome</keyword>
<reference evidence="1" key="3">
    <citation type="submission" date="2022-06" db="UniProtKB">
        <authorList>
            <consortium name="EnsemblPlants"/>
        </authorList>
    </citation>
    <scope>IDENTIFICATION</scope>
</reference>
<organism evidence="1 2">
    <name type="scientific">Triticum urartu</name>
    <name type="common">Red wild einkorn</name>
    <name type="synonym">Crithodium urartu</name>
    <dbReference type="NCBI Taxonomy" id="4572"/>
    <lineage>
        <taxon>Eukaryota</taxon>
        <taxon>Viridiplantae</taxon>
        <taxon>Streptophyta</taxon>
        <taxon>Embryophyta</taxon>
        <taxon>Tracheophyta</taxon>
        <taxon>Spermatophyta</taxon>
        <taxon>Magnoliopsida</taxon>
        <taxon>Liliopsida</taxon>
        <taxon>Poales</taxon>
        <taxon>Poaceae</taxon>
        <taxon>BOP clade</taxon>
        <taxon>Pooideae</taxon>
        <taxon>Triticodae</taxon>
        <taxon>Triticeae</taxon>
        <taxon>Triticinae</taxon>
        <taxon>Triticum</taxon>
    </lineage>
</organism>
<reference evidence="2" key="1">
    <citation type="journal article" date="2013" name="Nature">
        <title>Draft genome of the wheat A-genome progenitor Triticum urartu.</title>
        <authorList>
            <person name="Ling H.Q."/>
            <person name="Zhao S."/>
            <person name="Liu D."/>
            <person name="Wang J."/>
            <person name="Sun H."/>
            <person name="Zhang C."/>
            <person name="Fan H."/>
            <person name="Li D."/>
            <person name="Dong L."/>
            <person name="Tao Y."/>
            <person name="Gao C."/>
            <person name="Wu H."/>
            <person name="Li Y."/>
            <person name="Cui Y."/>
            <person name="Guo X."/>
            <person name="Zheng S."/>
            <person name="Wang B."/>
            <person name="Yu K."/>
            <person name="Liang Q."/>
            <person name="Yang W."/>
            <person name="Lou X."/>
            <person name="Chen J."/>
            <person name="Feng M."/>
            <person name="Jian J."/>
            <person name="Zhang X."/>
            <person name="Luo G."/>
            <person name="Jiang Y."/>
            <person name="Liu J."/>
            <person name="Wang Z."/>
            <person name="Sha Y."/>
            <person name="Zhang B."/>
            <person name="Wu H."/>
            <person name="Tang D."/>
            <person name="Shen Q."/>
            <person name="Xue P."/>
            <person name="Zou S."/>
            <person name="Wang X."/>
            <person name="Liu X."/>
            <person name="Wang F."/>
            <person name="Yang Y."/>
            <person name="An X."/>
            <person name="Dong Z."/>
            <person name="Zhang K."/>
            <person name="Zhang X."/>
            <person name="Luo M.C."/>
            <person name="Dvorak J."/>
            <person name="Tong Y."/>
            <person name="Wang J."/>
            <person name="Yang H."/>
            <person name="Li Z."/>
            <person name="Wang D."/>
            <person name="Zhang A."/>
            <person name="Wang J."/>
        </authorList>
    </citation>
    <scope>NUCLEOTIDE SEQUENCE</scope>
    <source>
        <strain evidence="2">cv. G1812</strain>
    </source>
</reference>
<proteinExistence type="predicted"/>
<dbReference type="Proteomes" id="UP000015106">
    <property type="component" value="Chromosome 7"/>
</dbReference>